<evidence type="ECO:0000313" key="2">
    <source>
        <dbReference type="Proteomes" id="UP000199643"/>
    </source>
</evidence>
<dbReference type="OrthoDB" id="796468at2"/>
<dbReference type="SUPFAM" id="SSF52540">
    <property type="entry name" value="P-loop containing nucleoside triphosphate hydrolases"/>
    <property type="match status" value="1"/>
</dbReference>
<name>A0A1G7T9K9_9SPHI</name>
<proteinExistence type="predicted"/>
<protein>
    <recommendedName>
        <fullName evidence="3">AAA+ ATPase domain-containing protein</fullName>
    </recommendedName>
</protein>
<dbReference type="InterPro" id="IPR027417">
    <property type="entry name" value="P-loop_NTPase"/>
</dbReference>
<dbReference type="AlphaFoldDB" id="A0A1G7T9K9"/>
<accession>A0A1G7T9K9</accession>
<sequence>MKPLGIKQFHQKTFSLLDLKGSKFAGVLGNVTRHFTCVIYGYSGNGKTEFCVQLAKELAKHGRVAWLSYEQRHGFDLQTATRRNNMEEQSGNFIPIDPLANIEKGVSLLEDLYNYLSKKASPEYIFIDSLDYTGFTFDDYKLLKEKFDGKKTFIFITHADKSGNLKKSVSRDVLFDGGMGIRVKDFIAEAEKNRYGGFEPHIVYEQKARERNPAFFTMRLKGQTALPLAGGADAVPAPKDGGNLPIPPH</sequence>
<evidence type="ECO:0008006" key="3">
    <source>
        <dbReference type="Google" id="ProtNLM"/>
    </source>
</evidence>
<keyword evidence="2" id="KW-1185">Reference proteome</keyword>
<gene>
    <name evidence="1" type="ORF">SAMN05421827_105123</name>
</gene>
<dbReference type="RefSeq" id="WP_090498779.1">
    <property type="nucleotide sequence ID" value="NZ_FNCH01000005.1"/>
</dbReference>
<dbReference type="Proteomes" id="UP000199643">
    <property type="component" value="Unassembled WGS sequence"/>
</dbReference>
<dbReference type="EMBL" id="FNCH01000005">
    <property type="protein sequence ID" value="SDG31968.1"/>
    <property type="molecule type" value="Genomic_DNA"/>
</dbReference>
<dbReference type="Gene3D" id="3.40.50.300">
    <property type="entry name" value="P-loop containing nucleotide triphosphate hydrolases"/>
    <property type="match status" value="1"/>
</dbReference>
<reference evidence="2" key="1">
    <citation type="submission" date="2016-10" db="EMBL/GenBank/DDBJ databases">
        <authorList>
            <person name="Varghese N."/>
            <person name="Submissions S."/>
        </authorList>
    </citation>
    <scope>NUCLEOTIDE SEQUENCE [LARGE SCALE GENOMIC DNA]</scope>
    <source>
        <strain evidence="2">DSM 17933</strain>
    </source>
</reference>
<dbReference type="STRING" id="405671.SAMN05421827_105123"/>
<organism evidence="1 2">
    <name type="scientific">Pedobacter terrae</name>
    <dbReference type="NCBI Taxonomy" id="405671"/>
    <lineage>
        <taxon>Bacteria</taxon>
        <taxon>Pseudomonadati</taxon>
        <taxon>Bacteroidota</taxon>
        <taxon>Sphingobacteriia</taxon>
        <taxon>Sphingobacteriales</taxon>
        <taxon>Sphingobacteriaceae</taxon>
        <taxon>Pedobacter</taxon>
    </lineage>
</organism>
<evidence type="ECO:0000313" key="1">
    <source>
        <dbReference type="EMBL" id="SDG31968.1"/>
    </source>
</evidence>